<dbReference type="InterPro" id="IPR023227">
    <property type="entry name" value="SAM_OH_AdoTrfase_C_sf"/>
</dbReference>
<dbReference type="Gene3D" id="2.40.30.90">
    <property type="entry name" value="Bacterial fluorinating enzyme like"/>
    <property type="match status" value="1"/>
</dbReference>
<name>A0A2M7VD51_9BACT</name>
<evidence type="ECO:0000313" key="2">
    <source>
        <dbReference type="Proteomes" id="UP000230405"/>
    </source>
</evidence>
<gene>
    <name evidence="1" type="ORF">COX77_04940</name>
</gene>
<accession>A0A2M7VD51</accession>
<protein>
    <submittedName>
        <fullName evidence="1">Uncharacterized protein</fullName>
    </submittedName>
</protein>
<dbReference type="EMBL" id="PFPO01000094">
    <property type="protein sequence ID" value="PIZ98331.1"/>
    <property type="molecule type" value="Genomic_DNA"/>
</dbReference>
<evidence type="ECO:0000313" key="1">
    <source>
        <dbReference type="EMBL" id="PIZ98331.1"/>
    </source>
</evidence>
<proteinExistence type="predicted"/>
<organism evidence="1 2">
    <name type="scientific">Candidatus Komeilibacteria bacterium CG_4_10_14_0_2_um_filter_37_10</name>
    <dbReference type="NCBI Taxonomy" id="1974470"/>
    <lineage>
        <taxon>Bacteria</taxon>
        <taxon>Candidatus Komeiliibacteriota</taxon>
    </lineage>
</organism>
<reference evidence="2" key="1">
    <citation type="submission" date="2017-09" db="EMBL/GenBank/DDBJ databases">
        <title>Depth-based differentiation of microbial function through sediment-hosted aquifers and enrichment of novel symbionts in the deep terrestrial subsurface.</title>
        <authorList>
            <person name="Probst A.J."/>
            <person name="Ladd B."/>
            <person name="Jarett J.K."/>
            <person name="Geller-Mcgrath D.E."/>
            <person name="Sieber C.M.K."/>
            <person name="Emerson J.B."/>
            <person name="Anantharaman K."/>
            <person name="Thomas B.C."/>
            <person name="Malmstrom R."/>
            <person name="Stieglmeier M."/>
            <person name="Klingl A."/>
            <person name="Woyke T."/>
            <person name="Ryan C.M."/>
            <person name="Banfield J.F."/>
        </authorList>
    </citation>
    <scope>NUCLEOTIDE SEQUENCE [LARGE SCALE GENOMIC DNA]</scope>
</reference>
<dbReference type="AlphaFoldDB" id="A0A2M7VD51"/>
<sequence length="267" mass="29017">MITTIITDCHDANATGRSVARATALLKYPTQLVGVGSDLEAAGNLIDLIDATDGEGGVVLANVAPRDHYAKKWPNGTPFGYFYYQNILVVSTIDGLTLSLAKKYGLIDQIQVVDIPAATKEMAATNFIADHLPEYIANSQFRSFDFMPRLAAYLLKYKKIISQPLPIEQIPDAPAAIWWVDNFGNCKTTLWASEFAAELNKLGKTDLIASYKGLKDVPDDQVGLITGSSGLDSRRFAELVLQGGSVAKKYNLVSGDDLKSIINKISQ</sequence>
<comment type="caution">
    <text evidence="1">The sequence shown here is derived from an EMBL/GenBank/DDBJ whole genome shotgun (WGS) entry which is preliminary data.</text>
</comment>
<dbReference type="Proteomes" id="UP000230405">
    <property type="component" value="Unassembled WGS sequence"/>
</dbReference>